<accession>A0A6M3MDD0</accession>
<dbReference type="PANTHER" id="PTHR43000">
    <property type="entry name" value="DTDP-D-GLUCOSE 4,6-DEHYDRATASE-RELATED"/>
    <property type="match status" value="1"/>
</dbReference>
<evidence type="ECO:0000313" key="3">
    <source>
        <dbReference type="EMBL" id="QJA98337.1"/>
    </source>
</evidence>
<dbReference type="Pfam" id="PF01370">
    <property type="entry name" value="Epimerase"/>
    <property type="match status" value="1"/>
</dbReference>
<proteinExistence type="inferred from homology"/>
<organism evidence="4">
    <name type="scientific">viral metagenome</name>
    <dbReference type="NCBI Taxonomy" id="1070528"/>
    <lineage>
        <taxon>unclassified sequences</taxon>
        <taxon>metagenomes</taxon>
        <taxon>organismal metagenomes</taxon>
    </lineage>
</organism>
<feature type="domain" description="NAD-dependent epimerase/dehydratase" evidence="2">
    <location>
        <begin position="7"/>
        <end position="225"/>
    </location>
</feature>
<evidence type="ECO:0000256" key="1">
    <source>
        <dbReference type="ARBA" id="ARBA00007637"/>
    </source>
</evidence>
<dbReference type="PROSITE" id="PS00061">
    <property type="entry name" value="ADH_SHORT"/>
    <property type="match status" value="1"/>
</dbReference>
<dbReference type="SUPFAM" id="SSF51735">
    <property type="entry name" value="NAD(P)-binding Rossmann-fold domains"/>
    <property type="match status" value="1"/>
</dbReference>
<dbReference type="InterPro" id="IPR001509">
    <property type="entry name" value="Epimerase_deHydtase"/>
</dbReference>
<name>A0A6M3MDD0_9ZZZZ</name>
<comment type="similarity">
    <text evidence="1">Belongs to the NAD(P)-dependent epimerase/dehydratase family.</text>
</comment>
<evidence type="ECO:0000259" key="2">
    <source>
        <dbReference type="Pfam" id="PF01370"/>
    </source>
</evidence>
<dbReference type="Gene3D" id="3.40.50.720">
    <property type="entry name" value="NAD(P)-binding Rossmann-like Domain"/>
    <property type="match status" value="1"/>
</dbReference>
<dbReference type="AlphaFoldDB" id="A0A6M3MDD0"/>
<dbReference type="InterPro" id="IPR020904">
    <property type="entry name" value="Sc_DH/Rdtase_CS"/>
</dbReference>
<dbReference type="EMBL" id="MT143572">
    <property type="protein sequence ID" value="QJA98337.1"/>
    <property type="molecule type" value="Genomic_DNA"/>
</dbReference>
<reference evidence="4" key="1">
    <citation type="submission" date="2020-03" db="EMBL/GenBank/DDBJ databases">
        <title>The deep terrestrial virosphere.</title>
        <authorList>
            <person name="Holmfeldt K."/>
            <person name="Nilsson E."/>
            <person name="Simone D."/>
            <person name="Lopez-Fernandez M."/>
            <person name="Wu X."/>
            <person name="de Brujin I."/>
            <person name="Lundin D."/>
            <person name="Andersson A."/>
            <person name="Bertilsson S."/>
            <person name="Dopson M."/>
        </authorList>
    </citation>
    <scope>NUCLEOTIDE SEQUENCE</scope>
    <source>
        <strain evidence="3">MM171A01912</strain>
        <strain evidence="4">MM171B00803</strain>
    </source>
</reference>
<gene>
    <name evidence="3" type="ORF">MM171A01912_0008</name>
    <name evidence="4" type="ORF">MM171B00803_0010</name>
</gene>
<evidence type="ECO:0000313" key="4">
    <source>
        <dbReference type="EMBL" id="QJB03306.1"/>
    </source>
</evidence>
<dbReference type="EMBL" id="MT143838">
    <property type="protein sequence ID" value="QJB03306.1"/>
    <property type="molecule type" value="Genomic_DNA"/>
</dbReference>
<dbReference type="InterPro" id="IPR036291">
    <property type="entry name" value="NAD(P)-bd_dom_sf"/>
</dbReference>
<sequence length="297" mass="33196">MEKKIKVLLTGDAGFIGGYTALKLEELGYDVGGMDIKRGKREDIRDMGNVLKAFGIFEPDVVVHLAALAGVRDSVEEYVDYYDTNITGLHHMLEASRIHKVKKFLFASSSSVYGGLECPLKEDMQPLNPLSPYGVSKLAGELLCRIYSRHFPIVAFRPFTVYGKNGRVDQVVGKITDAGINGKVFYRYGDGTSNRGYTNVNDLVDGIARLIDYEPKDNFDVFNLGGTEIILLSELIDTVKGIFPSLKVEQRDLFPVDPVHSYADVSKAKEKLGWEPKRNFKEEILKICKTSKNQKKS</sequence>
<protein>
    <submittedName>
        <fullName evidence="4">Putative NADH dehydrogenase</fullName>
    </submittedName>
</protein>